<accession>A0ABT3I442</accession>
<dbReference type="Pfam" id="PF01266">
    <property type="entry name" value="DAO"/>
    <property type="match status" value="1"/>
</dbReference>
<dbReference type="PANTHER" id="PTHR13847:SF281">
    <property type="entry name" value="FAD DEPENDENT OXIDOREDUCTASE DOMAIN-CONTAINING PROTEIN"/>
    <property type="match status" value="1"/>
</dbReference>
<keyword evidence="1" id="KW-0001">2Fe-2S</keyword>
<evidence type="ECO:0000313" key="7">
    <source>
        <dbReference type="EMBL" id="MCW3170815.1"/>
    </source>
</evidence>
<dbReference type="PRINTS" id="PR00162">
    <property type="entry name" value="RIESKE"/>
</dbReference>
<evidence type="ECO:0000256" key="3">
    <source>
        <dbReference type="ARBA" id="ARBA00023004"/>
    </source>
</evidence>
<dbReference type="PROSITE" id="PS51296">
    <property type="entry name" value="RIESKE"/>
    <property type="match status" value="1"/>
</dbReference>
<gene>
    <name evidence="7" type="ORF">OMO38_19975</name>
</gene>
<dbReference type="InterPro" id="IPR006076">
    <property type="entry name" value="FAD-dep_OxRdtase"/>
</dbReference>
<keyword evidence="8" id="KW-1185">Reference proteome</keyword>
<evidence type="ECO:0000313" key="8">
    <source>
        <dbReference type="Proteomes" id="UP001163731"/>
    </source>
</evidence>
<dbReference type="RefSeq" id="WP_264751943.1">
    <property type="nucleotide sequence ID" value="NZ_JAPDHW010000032.1"/>
</dbReference>
<proteinExistence type="predicted"/>
<protein>
    <submittedName>
        <fullName evidence="7">FAD-dependent oxidoreductase</fullName>
    </submittedName>
</protein>
<name>A0ABT3I442_9FLAO</name>
<keyword evidence="2" id="KW-0479">Metal-binding</keyword>
<dbReference type="Gene3D" id="3.50.50.60">
    <property type="entry name" value="FAD/NAD(P)-binding domain"/>
    <property type="match status" value="1"/>
</dbReference>
<dbReference type="EMBL" id="JAPDHW010000032">
    <property type="protein sequence ID" value="MCW3170815.1"/>
    <property type="molecule type" value="Genomic_DNA"/>
</dbReference>
<keyword evidence="4" id="KW-0411">Iron-sulfur</keyword>
<dbReference type="InterPro" id="IPR017941">
    <property type="entry name" value="Rieske_2Fe-2S"/>
</dbReference>
<comment type="caution">
    <text evidence="7">The sequence shown here is derived from an EMBL/GenBank/DDBJ whole genome shotgun (WGS) entry which is preliminary data.</text>
</comment>
<evidence type="ECO:0000256" key="1">
    <source>
        <dbReference type="ARBA" id="ARBA00022714"/>
    </source>
</evidence>
<dbReference type="Proteomes" id="UP001163731">
    <property type="component" value="Unassembled WGS sequence"/>
</dbReference>
<dbReference type="Gene3D" id="2.102.10.10">
    <property type="entry name" value="Rieske [2Fe-2S] iron-sulphur domain"/>
    <property type="match status" value="1"/>
</dbReference>
<dbReference type="Gene3D" id="3.30.9.10">
    <property type="entry name" value="D-Amino Acid Oxidase, subunit A, domain 2"/>
    <property type="match status" value="1"/>
</dbReference>
<reference evidence="7" key="1">
    <citation type="submission" date="2022-10" db="EMBL/GenBank/DDBJ databases">
        <title>Chryseobacterium babae sp. nov. isolated from the gut of the beetle Oryctes rhinoceros, and Chryseobacterium kimseyorum sp. nov., isolated from a stick insect rearing cage.</title>
        <authorList>
            <person name="Shelomi M."/>
            <person name="Han C.-J."/>
            <person name="Chen W.-M."/>
            <person name="Chen H.-K."/>
            <person name="Liaw S.-J."/>
            <person name="Muhle E."/>
            <person name="Clermont D."/>
        </authorList>
    </citation>
    <scope>NUCLEOTIDE SEQUENCE</scope>
    <source>
        <strain evidence="7">09-1422</strain>
    </source>
</reference>
<dbReference type="InterPro" id="IPR036188">
    <property type="entry name" value="FAD/NAD-bd_sf"/>
</dbReference>
<dbReference type="Pfam" id="PF00355">
    <property type="entry name" value="Rieske"/>
    <property type="match status" value="1"/>
</dbReference>
<evidence type="ECO:0000256" key="5">
    <source>
        <dbReference type="ARBA" id="ARBA00023157"/>
    </source>
</evidence>
<evidence type="ECO:0000256" key="2">
    <source>
        <dbReference type="ARBA" id="ARBA00022723"/>
    </source>
</evidence>
<evidence type="ECO:0000259" key="6">
    <source>
        <dbReference type="PROSITE" id="PS51296"/>
    </source>
</evidence>
<dbReference type="SUPFAM" id="SSF50022">
    <property type="entry name" value="ISP domain"/>
    <property type="match status" value="1"/>
</dbReference>
<organism evidence="7 8">
    <name type="scientific">Chryseobacterium kimseyorum</name>
    <dbReference type="NCBI Taxonomy" id="2984028"/>
    <lineage>
        <taxon>Bacteria</taxon>
        <taxon>Pseudomonadati</taxon>
        <taxon>Bacteroidota</taxon>
        <taxon>Flavobacteriia</taxon>
        <taxon>Flavobacteriales</taxon>
        <taxon>Weeksellaceae</taxon>
        <taxon>Chryseobacterium group</taxon>
        <taxon>Chryseobacterium</taxon>
    </lineage>
</organism>
<sequence>MNRDGNTTSFWQATTAAENSQSATEFAPQHFDTIIVGAGITGVTLAKELQNRGQKCLLIEKENVGFGTTGGTTAHINNFFDSSYDEVISDFGEYGAKTLASAAKDTIKYIKSNIIKYHISCEYNECSSFLFSAEEKQNDQLEKIFDSHQKVGIETVKVHNIPFSIPFENAIEIKGQAQFHPLRYINKLIKEFEREGGTIVSETQVTDFENRDGKVKVLTNSDHYFSANNLVWATHIPPGNNRFSVLLAPYRSYALTAKLDNPVAQMAQTADLFDPYHYVRYHKSNDDYFIIVGGFDHMTGDDGDTEQHFTDLTAYLDEHFKYNNIVAKWSSQYYVPADGLAYIGQMPGENNIYISTGYNGNGMTFGSMAALIIPDLMEGKTTPLSNLLSPARIKPVASARNVISEVFNATTHFVKDKFSAEKLKDLDLIAAGEGKIIKHDGDTIAAYRDMKSKLHLLSPVCPHTGCNVVWNPSEVTWDCPCHGSRFSIDGSLLNGPAMSDLKKIDQE</sequence>
<feature type="domain" description="Rieske" evidence="6">
    <location>
        <begin position="421"/>
        <end position="507"/>
    </location>
</feature>
<dbReference type="SUPFAM" id="SSF51905">
    <property type="entry name" value="FAD/NAD(P)-binding domain"/>
    <property type="match status" value="1"/>
</dbReference>
<keyword evidence="3" id="KW-0408">Iron</keyword>
<dbReference type="InterPro" id="IPR036922">
    <property type="entry name" value="Rieske_2Fe-2S_sf"/>
</dbReference>
<keyword evidence="5" id="KW-1015">Disulfide bond</keyword>
<dbReference type="InterPro" id="IPR038010">
    <property type="entry name" value="YhfW_C"/>
</dbReference>
<dbReference type="InterPro" id="IPR005805">
    <property type="entry name" value="Rieske_Fe-S_prot_C"/>
</dbReference>
<evidence type="ECO:0000256" key="4">
    <source>
        <dbReference type="ARBA" id="ARBA00023014"/>
    </source>
</evidence>
<dbReference type="CDD" id="cd03477">
    <property type="entry name" value="Rieske_YhfW_C"/>
    <property type="match status" value="1"/>
</dbReference>
<dbReference type="PANTHER" id="PTHR13847">
    <property type="entry name" value="SARCOSINE DEHYDROGENASE-RELATED"/>
    <property type="match status" value="1"/>
</dbReference>